<protein>
    <submittedName>
        <fullName evidence="8">Purine/pyrimidine permease</fullName>
    </submittedName>
</protein>
<evidence type="ECO:0000256" key="2">
    <source>
        <dbReference type="ARBA" id="ARBA00008821"/>
    </source>
</evidence>
<keyword evidence="9" id="KW-1185">Reference proteome</keyword>
<name>A0ABT8E7R2_9BACL</name>
<comment type="subcellular location">
    <subcellularLocation>
        <location evidence="1">Membrane</location>
        <topology evidence="1">Multi-pass membrane protein</topology>
    </subcellularLocation>
</comment>
<gene>
    <name evidence="8" type="ORF">QYF49_12930</name>
</gene>
<sequence>MKVFFSSFQWMVFILAGSIVAPISIGTAFHLPPAEIAELLQRTFFIIGLSGFLQALFGHRLPITEGPAGLWWGVFMVYAGLVSAGSLNGQDVLHQLEMGMLICGFLFIFLGFMKWIGPLKKLFTPLVTGTYLILLVAQLSGSFIKGILGIGYFSGNVNGKVALSAIAILILSMVLGKAKSQFLRSYSVLFSLIAGWGLFSLLGLIKDSGFHGKTVALPEVFAWGVPQYSGGIVVTSIIIGFLLLANMVASVNVVENVYKMEKQHHTDIDYNQTTGLMGLNTLIAGLFSAVACVPISGTAGFILTTKMFQRLPYIIGSLLILAISLFPKLTFFFASIPAPVGYATIFVPFSSMIGLALKEYRSLKFNENTLFVIATSLMVGLGCSFIPPAALKGLPNILTTLLNNGLILGMLTCMLLEQLNKRQTTILENMKKQSVS</sequence>
<dbReference type="Proteomes" id="UP001168694">
    <property type="component" value="Unassembled WGS sequence"/>
</dbReference>
<evidence type="ECO:0000256" key="6">
    <source>
        <dbReference type="ARBA" id="ARBA00023136"/>
    </source>
</evidence>
<evidence type="ECO:0000256" key="3">
    <source>
        <dbReference type="ARBA" id="ARBA00022448"/>
    </source>
</evidence>
<dbReference type="PANTHER" id="PTHR42810:SF1">
    <property type="entry name" value="PURINE PERMEASE YWDJ-RELATED"/>
    <property type="match status" value="1"/>
</dbReference>
<evidence type="ECO:0000256" key="7">
    <source>
        <dbReference type="SAM" id="Phobius"/>
    </source>
</evidence>
<feature type="transmembrane region" description="Helical" evidence="7">
    <location>
        <begin position="311"/>
        <end position="334"/>
    </location>
</feature>
<evidence type="ECO:0000256" key="5">
    <source>
        <dbReference type="ARBA" id="ARBA00022989"/>
    </source>
</evidence>
<evidence type="ECO:0000256" key="1">
    <source>
        <dbReference type="ARBA" id="ARBA00004141"/>
    </source>
</evidence>
<reference evidence="8" key="1">
    <citation type="submission" date="2023-06" db="EMBL/GenBank/DDBJ databases">
        <title>Draft Genome Sequences of Representative Paenibacillus Polymyxa, Bacillus cereus, Fictibacillus sp., and Brevibacillus agri Strains Isolated from Amazonian Dark Earth.</title>
        <authorList>
            <person name="Pellegrinetti T.A."/>
            <person name="Cunha I.C.M."/>
            <person name="Chaves M.G."/>
            <person name="Freitas A.S."/>
            <person name="Silva A.V.R."/>
            <person name="Tsai S.M."/>
            <person name="Mendes L.W."/>
        </authorList>
    </citation>
    <scope>NUCLEOTIDE SEQUENCE</scope>
    <source>
        <strain evidence="8">CENA-BCM004</strain>
    </source>
</reference>
<evidence type="ECO:0000313" key="8">
    <source>
        <dbReference type="EMBL" id="MDN4073909.1"/>
    </source>
</evidence>
<dbReference type="InterPro" id="IPR006043">
    <property type="entry name" value="NCS2"/>
</dbReference>
<feature type="transmembrane region" description="Helical" evidence="7">
    <location>
        <begin position="39"/>
        <end position="57"/>
    </location>
</feature>
<dbReference type="PANTHER" id="PTHR42810">
    <property type="entry name" value="PURINE PERMEASE C1399.01C-RELATED"/>
    <property type="match status" value="1"/>
</dbReference>
<feature type="transmembrane region" description="Helical" evidence="7">
    <location>
        <begin position="99"/>
        <end position="117"/>
    </location>
</feature>
<feature type="transmembrane region" description="Helical" evidence="7">
    <location>
        <begin position="188"/>
        <end position="205"/>
    </location>
</feature>
<feature type="transmembrane region" description="Helical" evidence="7">
    <location>
        <begin position="225"/>
        <end position="254"/>
    </location>
</feature>
<keyword evidence="3" id="KW-0813">Transport</keyword>
<dbReference type="EMBL" id="JAUHLN010000002">
    <property type="protein sequence ID" value="MDN4073909.1"/>
    <property type="molecule type" value="Genomic_DNA"/>
</dbReference>
<dbReference type="RefSeq" id="WP_290399997.1">
    <property type="nucleotide sequence ID" value="NZ_JAUHLN010000002.1"/>
</dbReference>
<comment type="similarity">
    <text evidence="2">Belongs to the nucleobase:cation symporter-2 (NCS2) (TC 2.A.40) family.</text>
</comment>
<evidence type="ECO:0000313" key="9">
    <source>
        <dbReference type="Proteomes" id="UP001168694"/>
    </source>
</evidence>
<keyword evidence="6 7" id="KW-0472">Membrane</keyword>
<comment type="caution">
    <text evidence="8">The sequence shown here is derived from an EMBL/GenBank/DDBJ whole genome shotgun (WGS) entry which is preliminary data.</text>
</comment>
<dbReference type="NCBIfam" id="NF037981">
    <property type="entry name" value="NCS2_1"/>
    <property type="match status" value="1"/>
</dbReference>
<accession>A0ABT8E7R2</accession>
<feature type="transmembrane region" description="Helical" evidence="7">
    <location>
        <begin position="69"/>
        <end position="87"/>
    </location>
</feature>
<keyword evidence="4 7" id="KW-0812">Transmembrane</keyword>
<feature type="transmembrane region" description="Helical" evidence="7">
    <location>
        <begin position="159"/>
        <end position="176"/>
    </location>
</feature>
<keyword evidence="5 7" id="KW-1133">Transmembrane helix</keyword>
<feature type="transmembrane region" description="Helical" evidence="7">
    <location>
        <begin position="12"/>
        <end position="33"/>
    </location>
</feature>
<evidence type="ECO:0000256" key="4">
    <source>
        <dbReference type="ARBA" id="ARBA00022692"/>
    </source>
</evidence>
<feature type="transmembrane region" description="Helical" evidence="7">
    <location>
        <begin position="397"/>
        <end position="416"/>
    </location>
</feature>
<feature type="transmembrane region" description="Helical" evidence="7">
    <location>
        <begin position="369"/>
        <end position="391"/>
    </location>
</feature>
<proteinExistence type="inferred from homology"/>
<feature type="transmembrane region" description="Helical" evidence="7">
    <location>
        <begin position="129"/>
        <end position="153"/>
    </location>
</feature>
<dbReference type="Pfam" id="PF00860">
    <property type="entry name" value="Xan_ur_permease"/>
    <property type="match status" value="1"/>
</dbReference>
<organism evidence="8 9">
    <name type="scientific">Fictibacillus terranigra</name>
    <dbReference type="NCBI Taxonomy" id="3058424"/>
    <lineage>
        <taxon>Bacteria</taxon>
        <taxon>Bacillati</taxon>
        <taxon>Bacillota</taxon>
        <taxon>Bacilli</taxon>
        <taxon>Bacillales</taxon>
        <taxon>Fictibacillaceae</taxon>
        <taxon>Fictibacillus</taxon>
    </lineage>
</organism>